<dbReference type="InterPro" id="IPR029044">
    <property type="entry name" value="Nucleotide-diphossugar_trans"/>
</dbReference>
<dbReference type="RefSeq" id="WP_049641111.1">
    <property type="nucleotide sequence ID" value="NZ_LFTY01000001.1"/>
</dbReference>
<evidence type="ECO:0000313" key="2">
    <source>
        <dbReference type="Proteomes" id="UP000037178"/>
    </source>
</evidence>
<dbReference type="AlphaFoldDB" id="A0A0J9EE19"/>
<dbReference type="OrthoDB" id="5465469at2"/>
<sequence length="278" mass="31605">MLIVTLSSIPTRFDKLGPTLECLLRQTAQIDRIILYIPEAYRRFPDWDGALPAVPQGVEIRRVPRDMGPATKVLYAAQEFRGQAGVELLLCDDDRRYKPDWAQAFLDARAEHAEACIAIAGFEADRYGQSAMRDRPQPRASRRSRALDLRFQAKMVWEFLFPPVERKYLREPTRVLFRQSGYVDCFEGFGGALVKPDFFDDTAFEIPEVIWAVDDVWLSGCLARKGVPIWALAGQHDTQHTPAGVYDALHKATIEGADRDDANKACIQYFQETHGVWL</sequence>
<dbReference type="STRING" id="1675527.AIOL_000123"/>
<accession>A0A0J9EE19</accession>
<protein>
    <recommendedName>
        <fullName evidence="3">Glycosyltransferase 2-like domain-containing protein</fullName>
    </recommendedName>
</protein>
<gene>
    <name evidence="1" type="ORF">AIOL_000123</name>
</gene>
<dbReference type="EMBL" id="LFTY01000001">
    <property type="protein sequence ID" value="KMW59974.1"/>
    <property type="molecule type" value="Genomic_DNA"/>
</dbReference>
<dbReference type="SUPFAM" id="SSF53448">
    <property type="entry name" value="Nucleotide-diphospho-sugar transferases"/>
    <property type="match status" value="1"/>
</dbReference>
<evidence type="ECO:0000313" key="1">
    <source>
        <dbReference type="EMBL" id="KMW59974.1"/>
    </source>
</evidence>
<evidence type="ECO:0008006" key="3">
    <source>
        <dbReference type="Google" id="ProtNLM"/>
    </source>
</evidence>
<comment type="caution">
    <text evidence="1">The sequence shown here is derived from an EMBL/GenBank/DDBJ whole genome shotgun (WGS) entry which is preliminary data.</text>
</comment>
<reference evidence="1 2" key="1">
    <citation type="submission" date="2015-06" db="EMBL/GenBank/DDBJ databases">
        <title>Draft genome sequence of an Alphaproteobacteria species associated to the Mediterranean sponge Oscarella lobularis.</title>
        <authorList>
            <person name="Jourda C."/>
            <person name="Santini S."/>
            <person name="Claverie J.-M."/>
        </authorList>
    </citation>
    <scope>NUCLEOTIDE SEQUENCE [LARGE SCALE GENOMIC DNA]</scope>
    <source>
        <strain evidence="1">IGS</strain>
    </source>
</reference>
<organism evidence="1 2">
    <name type="scientific">Candidatus Rhodobacter oscarellae</name>
    <dbReference type="NCBI Taxonomy" id="1675527"/>
    <lineage>
        <taxon>Bacteria</taxon>
        <taxon>Pseudomonadati</taxon>
        <taxon>Pseudomonadota</taxon>
        <taxon>Alphaproteobacteria</taxon>
        <taxon>Rhodobacterales</taxon>
        <taxon>Rhodobacter group</taxon>
        <taxon>Rhodobacter</taxon>
    </lineage>
</organism>
<name>A0A0J9EE19_9RHOB</name>
<dbReference type="Proteomes" id="UP000037178">
    <property type="component" value="Unassembled WGS sequence"/>
</dbReference>
<dbReference type="CDD" id="cd00761">
    <property type="entry name" value="Glyco_tranf_GTA_type"/>
    <property type="match status" value="1"/>
</dbReference>
<dbReference type="PATRIC" id="fig|1675527.3.peg.154"/>
<keyword evidence="2" id="KW-1185">Reference proteome</keyword>
<proteinExistence type="predicted"/>